<keyword evidence="2 6" id="KW-0540">Nuclease</keyword>
<dbReference type="HAMAP" id="MF_00265">
    <property type="entry name" value="VapC_Nob1"/>
    <property type="match status" value="1"/>
</dbReference>
<keyword evidence="4 6" id="KW-0378">Hydrolase</keyword>
<evidence type="ECO:0000256" key="4">
    <source>
        <dbReference type="ARBA" id="ARBA00022801"/>
    </source>
</evidence>
<evidence type="ECO:0000256" key="2">
    <source>
        <dbReference type="ARBA" id="ARBA00022722"/>
    </source>
</evidence>
<dbReference type="Gene3D" id="3.40.50.1010">
    <property type="entry name" value="5'-nuclease"/>
    <property type="match status" value="1"/>
</dbReference>
<sequence>MVDAGPLYAYVDADDAHHRSCLELLQNHRGPLVVPTLVITEAAYLIGTRLGSEAEVRFLGDFAEGLFEVEPVHPKDWLRIAELVARYRDWPLGTADASVVAAAERLGIEHIATVDRRHFGAVRPRHTAAFQLLP</sequence>
<evidence type="ECO:0000313" key="9">
    <source>
        <dbReference type="Proteomes" id="UP000570678"/>
    </source>
</evidence>
<accession>A0A846YNE8</accession>
<comment type="caution">
    <text evidence="8">The sequence shown here is derived from an EMBL/GenBank/DDBJ whole genome shotgun (WGS) entry which is preliminary data.</text>
</comment>
<dbReference type="AlphaFoldDB" id="A0A846YNE8"/>
<name>A0A846YNE8_9NOCA</name>
<dbReference type="InterPro" id="IPR002716">
    <property type="entry name" value="PIN_dom"/>
</dbReference>
<dbReference type="SUPFAM" id="SSF88723">
    <property type="entry name" value="PIN domain-like"/>
    <property type="match status" value="1"/>
</dbReference>
<dbReference type="EC" id="3.1.-.-" evidence="6"/>
<feature type="domain" description="PIN" evidence="7">
    <location>
        <begin position="1"/>
        <end position="119"/>
    </location>
</feature>
<dbReference type="GO" id="GO:0004540">
    <property type="term" value="F:RNA nuclease activity"/>
    <property type="evidence" value="ECO:0007669"/>
    <property type="project" value="InterPro"/>
</dbReference>
<comment type="similarity">
    <text evidence="6">Belongs to the PINc/VapC protein family.</text>
</comment>
<keyword evidence="6" id="KW-0800">Toxin</keyword>
<dbReference type="GO" id="GO:0000287">
    <property type="term" value="F:magnesium ion binding"/>
    <property type="evidence" value="ECO:0007669"/>
    <property type="project" value="UniProtKB-UniRule"/>
</dbReference>
<evidence type="ECO:0000256" key="6">
    <source>
        <dbReference type="HAMAP-Rule" id="MF_00265"/>
    </source>
</evidence>
<dbReference type="GO" id="GO:0090729">
    <property type="term" value="F:toxin activity"/>
    <property type="evidence" value="ECO:0007669"/>
    <property type="project" value="UniProtKB-KW"/>
</dbReference>
<comment type="function">
    <text evidence="6">Toxic component of a toxin-antitoxin (TA) system. An RNase.</text>
</comment>
<protein>
    <recommendedName>
        <fullName evidence="6">Ribonuclease VapC</fullName>
        <shortName evidence="6">RNase VapC</shortName>
        <ecNumber evidence="6">3.1.-.-</ecNumber>
    </recommendedName>
    <alternativeName>
        <fullName evidence="6">Toxin VapC</fullName>
    </alternativeName>
</protein>
<reference evidence="8 9" key="1">
    <citation type="submission" date="2020-04" db="EMBL/GenBank/DDBJ databases">
        <title>MicrobeNet Type strains.</title>
        <authorList>
            <person name="Nicholson A.C."/>
        </authorList>
    </citation>
    <scope>NUCLEOTIDE SEQUENCE [LARGE SCALE GENOMIC DNA]</scope>
    <source>
        <strain evidence="8 9">JCM 3332</strain>
    </source>
</reference>
<evidence type="ECO:0000259" key="7">
    <source>
        <dbReference type="Pfam" id="PF01850"/>
    </source>
</evidence>
<feature type="binding site" evidence="6">
    <location>
        <position position="96"/>
    </location>
    <ligand>
        <name>Mg(2+)</name>
        <dbReference type="ChEBI" id="CHEBI:18420"/>
    </ligand>
</feature>
<dbReference type="Proteomes" id="UP000570678">
    <property type="component" value="Unassembled WGS sequence"/>
</dbReference>
<keyword evidence="9" id="KW-1185">Reference proteome</keyword>
<evidence type="ECO:0000256" key="3">
    <source>
        <dbReference type="ARBA" id="ARBA00022723"/>
    </source>
</evidence>
<evidence type="ECO:0000256" key="5">
    <source>
        <dbReference type="ARBA" id="ARBA00022842"/>
    </source>
</evidence>
<dbReference type="EMBL" id="JAAXOT010000026">
    <property type="protein sequence ID" value="NKY60647.1"/>
    <property type="molecule type" value="Genomic_DNA"/>
</dbReference>
<organism evidence="8 9">
    <name type="scientific">Nocardia flavorosea</name>
    <dbReference type="NCBI Taxonomy" id="53429"/>
    <lineage>
        <taxon>Bacteria</taxon>
        <taxon>Bacillati</taxon>
        <taxon>Actinomycetota</taxon>
        <taxon>Actinomycetes</taxon>
        <taxon>Mycobacteriales</taxon>
        <taxon>Nocardiaceae</taxon>
        <taxon>Nocardia</taxon>
    </lineage>
</organism>
<keyword evidence="3 6" id="KW-0479">Metal-binding</keyword>
<keyword evidence="1 6" id="KW-1277">Toxin-antitoxin system</keyword>
<evidence type="ECO:0000313" key="8">
    <source>
        <dbReference type="EMBL" id="NKY60647.1"/>
    </source>
</evidence>
<dbReference type="InterPro" id="IPR029060">
    <property type="entry name" value="PIN-like_dom_sf"/>
</dbReference>
<comment type="cofactor">
    <cofactor evidence="6">
        <name>Mg(2+)</name>
        <dbReference type="ChEBI" id="CHEBI:18420"/>
    </cofactor>
</comment>
<dbReference type="Pfam" id="PF01850">
    <property type="entry name" value="PIN"/>
    <property type="match status" value="1"/>
</dbReference>
<gene>
    <name evidence="6" type="primary">vapC</name>
    <name evidence="8" type="ORF">HGA15_31820</name>
</gene>
<dbReference type="RefSeq" id="WP_063916121.1">
    <property type="nucleotide sequence ID" value="NZ_JAAXOT010000026.1"/>
</dbReference>
<proteinExistence type="inferred from homology"/>
<dbReference type="GO" id="GO:0016787">
    <property type="term" value="F:hydrolase activity"/>
    <property type="evidence" value="ECO:0007669"/>
    <property type="project" value="UniProtKB-KW"/>
</dbReference>
<dbReference type="InterPro" id="IPR022907">
    <property type="entry name" value="VapC_family"/>
</dbReference>
<feature type="binding site" evidence="6">
    <location>
        <position position="3"/>
    </location>
    <ligand>
        <name>Mg(2+)</name>
        <dbReference type="ChEBI" id="CHEBI:18420"/>
    </ligand>
</feature>
<evidence type="ECO:0000256" key="1">
    <source>
        <dbReference type="ARBA" id="ARBA00022649"/>
    </source>
</evidence>
<keyword evidence="5 6" id="KW-0460">Magnesium</keyword>